<dbReference type="InterPro" id="IPR024655">
    <property type="entry name" value="Asl1_glyco_hydro_catalytic"/>
</dbReference>
<dbReference type="InterPro" id="IPR053183">
    <property type="entry name" value="ASL1"/>
</dbReference>
<evidence type="ECO:0000259" key="2">
    <source>
        <dbReference type="Pfam" id="PF11790"/>
    </source>
</evidence>
<dbReference type="OrthoDB" id="43654at2759"/>
<protein>
    <recommendedName>
        <fullName evidence="6">Asl1-like glycosyl hydrolase catalytic domain-containing protein</fullName>
    </recommendedName>
</protein>
<dbReference type="GO" id="GO:0071966">
    <property type="term" value="P:fungal-type cell wall polysaccharide metabolic process"/>
    <property type="evidence" value="ECO:0007669"/>
    <property type="project" value="TreeGrafter"/>
</dbReference>
<accession>A0A0N0NLE8</accession>
<feature type="domain" description="DUF7908" evidence="3">
    <location>
        <begin position="146"/>
        <end position="225"/>
    </location>
</feature>
<feature type="compositionally biased region" description="Low complexity" evidence="1">
    <location>
        <begin position="53"/>
        <end position="66"/>
    </location>
</feature>
<organism evidence="4 5">
    <name type="scientific">Cyphellophora attinorum</name>
    <dbReference type="NCBI Taxonomy" id="1664694"/>
    <lineage>
        <taxon>Eukaryota</taxon>
        <taxon>Fungi</taxon>
        <taxon>Dikarya</taxon>
        <taxon>Ascomycota</taxon>
        <taxon>Pezizomycotina</taxon>
        <taxon>Eurotiomycetes</taxon>
        <taxon>Chaetothyriomycetidae</taxon>
        <taxon>Chaetothyriales</taxon>
        <taxon>Cyphellophoraceae</taxon>
        <taxon>Cyphellophora</taxon>
    </lineage>
</organism>
<feature type="domain" description="Asl1-like glycosyl hydrolase catalytic" evidence="2">
    <location>
        <begin position="366"/>
        <end position="486"/>
    </location>
</feature>
<evidence type="ECO:0000313" key="5">
    <source>
        <dbReference type="Proteomes" id="UP000038010"/>
    </source>
</evidence>
<dbReference type="VEuPathDB" id="FungiDB:AB675_4556"/>
<evidence type="ECO:0008006" key="6">
    <source>
        <dbReference type="Google" id="ProtNLM"/>
    </source>
</evidence>
<feature type="region of interest" description="Disordered" evidence="1">
    <location>
        <begin position="94"/>
        <end position="141"/>
    </location>
</feature>
<dbReference type="RefSeq" id="XP_017999051.1">
    <property type="nucleotide sequence ID" value="XM_018144703.1"/>
</dbReference>
<evidence type="ECO:0000313" key="4">
    <source>
        <dbReference type="EMBL" id="KPI39088.1"/>
    </source>
</evidence>
<evidence type="ECO:0000256" key="1">
    <source>
        <dbReference type="SAM" id="MobiDB-lite"/>
    </source>
</evidence>
<dbReference type="EMBL" id="LFJN01000016">
    <property type="protein sequence ID" value="KPI39088.1"/>
    <property type="molecule type" value="Genomic_DNA"/>
</dbReference>
<feature type="compositionally biased region" description="Low complexity" evidence="1">
    <location>
        <begin position="105"/>
        <end position="141"/>
    </location>
</feature>
<dbReference type="PANTHER" id="PTHR34154">
    <property type="entry name" value="ALKALI-SENSITIVE LINKAGE PROTEIN 1"/>
    <property type="match status" value="1"/>
</dbReference>
<gene>
    <name evidence="4" type="ORF">AB675_4556</name>
</gene>
<sequence>MKSLGVQGVAGLVAMARIAVGQFVSLPSGCYLEEAIVVDGTTISRMTIPTFTDSSTSSGIAASSSDRTIDQEPTGGMTSASTFFGSMSSVVPVSTPRDGSGGGSSSAAGPSTVTMPSISSDTIPSTTVASPSSVTASASSTPDLQAGDPFYITVNTPDKRKRALLYVGFDEQGSSILVADRNIAAVFVIDQSGNLRTGVFFIASSTTADGYAALKLTPDPPENPTGPRESCVVSDGGNYTRTILKPLATAPCALPLKGKRGLPYGQVSTLQYYKTPTQVSWAYDYTYRVNDSNNVGPFPPRPDLPLRYYPLVFNDKINLTNWVIGVADSVEKYNTDAIFSFNEPDLNGDSNSANMNVARRSLVGRSNSLTWLSEFMGNATQRNFTISALNMHHYSYPYLPGGLEVFKNYTMAVHAISPGLPVWVTEFGIDGGNLNAPEQVVLDYLNATLDYADATDWIPKIAWFGNYPNNLLNASGTGLSARGQLYSTHTPGLK</sequence>
<name>A0A0N0NLE8_9EURO</name>
<dbReference type="Pfam" id="PF25485">
    <property type="entry name" value="DUF7908"/>
    <property type="match status" value="1"/>
</dbReference>
<dbReference type="InterPro" id="IPR057230">
    <property type="entry name" value="DUF7908"/>
</dbReference>
<dbReference type="PANTHER" id="PTHR34154:SF3">
    <property type="entry name" value="ALKALI-SENSITIVE LINKAGE PROTEIN 1"/>
    <property type="match status" value="1"/>
</dbReference>
<dbReference type="Gene3D" id="3.20.20.80">
    <property type="entry name" value="Glycosidases"/>
    <property type="match status" value="1"/>
</dbReference>
<evidence type="ECO:0000259" key="3">
    <source>
        <dbReference type="Pfam" id="PF25485"/>
    </source>
</evidence>
<dbReference type="SUPFAM" id="SSF51445">
    <property type="entry name" value="(Trans)glycosidases"/>
    <property type="match status" value="1"/>
</dbReference>
<reference evidence="4 5" key="1">
    <citation type="submission" date="2015-06" db="EMBL/GenBank/DDBJ databases">
        <title>Draft genome of the ant-associated black yeast Phialophora attae CBS 131958.</title>
        <authorList>
            <person name="Moreno L.F."/>
            <person name="Stielow B.J."/>
            <person name="de Hoog S."/>
            <person name="Vicente V.A."/>
            <person name="Weiss V.A."/>
            <person name="de Vries M."/>
            <person name="Cruz L.M."/>
            <person name="Souza E.M."/>
        </authorList>
    </citation>
    <scope>NUCLEOTIDE SEQUENCE [LARGE SCALE GENOMIC DNA]</scope>
    <source>
        <strain evidence="4 5">CBS 131958</strain>
    </source>
</reference>
<dbReference type="Pfam" id="PF11790">
    <property type="entry name" value="Glyco_hydro_cc"/>
    <property type="match status" value="2"/>
</dbReference>
<feature type="region of interest" description="Disordered" evidence="1">
    <location>
        <begin position="53"/>
        <end position="78"/>
    </location>
</feature>
<dbReference type="GeneID" id="28736583"/>
<feature type="domain" description="Asl1-like glycosyl hydrolase catalytic" evidence="2">
    <location>
        <begin position="261"/>
        <end position="355"/>
    </location>
</feature>
<dbReference type="GO" id="GO:0009277">
    <property type="term" value="C:fungal-type cell wall"/>
    <property type="evidence" value="ECO:0007669"/>
    <property type="project" value="TreeGrafter"/>
</dbReference>
<dbReference type="AlphaFoldDB" id="A0A0N0NLE8"/>
<keyword evidence="5" id="KW-1185">Reference proteome</keyword>
<comment type="caution">
    <text evidence="4">The sequence shown here is derived from an EMBL/GenBank/DDBJ whole genome shotgun (WGS) entry which is preliminary data.</text>
</comment>
<dbReference type="Proteomes" id="UP000038010">
    <property type="component" value="Unassembled WGS sequence"/>
</dbReference>
<proteinExistence type="predicted"/>
<dbReference type="InterPro" id="IPR017853">
    <property type="entry name" value="GH"/>
</dbReference>